<dbReference type="AlphaFoldDB" id="A0A6P0BFI6"/>
<feature type="signal peptide" evidence="1">
    <location>
        <begin position="1"/>
        <end position="19"/>
    </location>
</feature>
<dbReference type="Proteomes" id="UP000471560">
    <property type="component" value="Unassembled WGS sequence"/>
</dbReference>
<dbReference type="EMBL" id="WUEZ01000038">
    <property type="protein sequence ID" value="NEI37634.1"/>
    <property type="molecule type" value="Genomic_DNA"/>
</dbReference>
<accession>A0A6P0BFI6</accession>
<organism evidence="2 3">
    <name type="scientific">Rhizobium leguminosarum</name>
    <dbReference type="NCBI Taxonomy" id="384"/>
    <lineage>
        <taxon>Bacteria</taxon>
        <taxon>Pseudomonadati</taxon>
        <taxon>Pseudomonadota</taxon>
        <taxon>Alphaproteobacteria</taxon>
        <taxon>Hyphomicrobiales</taxon>
        <taxon>Rhizobiaceae</taxon>
        <taxon>Rhizobium/Agrobacterium group</taxon>
        <taxon>Rhizobium</taxon>
    </lineage>
</organism>
<evidence type="ECO:0000313" key="2">
    <source>
        <dbReference type="EMBL" id="NEI37634.1"/>
    </source>
</evidence>
<proteinExistence type="predicted"/>
<name>A0A6P0BFI6_RHILE</name>
<reference evidence="2 3" key="1">
    <citation type="submission" date="2019-12" db="EMBL/GenBank/DDBJ databases">
        <title>Rhizobium genotypes associated with high levels of biological nitrogen fixation by grain legumes in a temperate-maritime cropping system.</title>
        <authorList>
            <person name="Maluk M."/>
            <person name="Francesc Ferrando Molina F."/>
            <person name="Lopez Del Egido L."/>
            <person name="Lafos M."/>
            <person name="Langarica-Fuentes A."/>
            <person name="Gebre Yohannes G."/>
            <person name="Young M.W."/>
            <person name="Martin P."/>
            <person name="Gantlett R."/>
            <person name="Kenicer G."/>
            <person name="Hawes C."/>
            <person name="Begg G.S."/>
            <person name="Quilliam R.S."/>
            <person name="Squire G.R."/>
            <person name="Poole P.S."/>
            <person name="Young P.W."/>
            <person name="Iannetta P.M."/>
            <person name="James E.K."/>
        </authorList>
    </citation>
    <scope>NUCLEOTIDE SEQUENCE [LARGE SCALE GENOMIC DNA]</scope>
    <source>
        <strain evidence="2 3">JHI1096</strain>
    </source>
</reference>
<gene>
    <name evidence="2" type="ORF">GR204_27350</name>
</gene>
<evidence type="ECO:0000313" key="3">
    <source>
        <dbReference type="Proteomes" id="UP000471560"/>
    </source>
</evidence>
<comment type="caution">
    <text evidence="2">The sequence shown here is derived from an EMBL/GenBank/DDBJ whole genome shotgun (WGS) entry which is preliminary data.</text>
</comment>
<protein>
    <recommendedName>
        <fullName evidence="4">Lipoprotein</fullName>
    </recommendedName>
</protein>
<evidence type="ECO:0000256" key="1">
    <source>
        <dbReference type="SAM" id="SignalP"/>
    </source>
</evidence>
<sequence length="138" mass="14662">MLVLAVAALAGCVSQSEMALSNNVYKLDIDASELIGTSIAKGQAQRRVAQLTLDKGFTHYVIQAADTQNSRTYAGNMPVYANTNVNIVGNTAYGNTTYTGGQAIYRRQSQTSIVVAMFKSPNVPSNAINAAAVLKNSR</sequence>
<feature type="chain" id="PRO_5026855836" description="Lipoprotein" evidence="1">
    <location>
        <begin position="20"/>
        <end position="138"/>
    </location>
</feature>
<keyword evidence="1" id="KW-0732">Signal</keyword>
<evidence type="ECO:0008006" key="4">
    <source>
        <dbReference type="Google" id="ProtNLM"/>
    </source>
</evidence>